<protein>
    <submittedName>
        <fullName evidence="2">Uncharacterized protein</fullName>
    </submittedName>
</protein>
<dbReference type="EMBL" id="JARQWQ010000039">
    <property type="protein sequence ID" value="KAK2559704.1"/>
    <property type="molecule type" value="Genomic_DNA"/>
</dbReference>
<feature type="region of interest" description="Disordered" evidence="1">
    <location>
        <begin position="59"/>
        <end position="82"/>
    </location>
</feature>
<name>A0AAD9QEI0_ACRCE</name>
<sequence length="82" mass="9815">MTTWVNLMLLPGTTAEQEYLYILKASTKTTLYPSTHGWDIRNHFCMIVCGEKSKEYTRIEEKEKERKRKEMEEKRERKGEGK</sequence>
<organism evidence="2 3">
    <name type="scientific">Acropora cervicornis</name>
    <name type="common">Staghorn coral</name>
    <dbReference type="NCBI Taxonomy" id="6130"/>
    <lineage>
        <taxon>Eukaryota</taxon>
        <taxon>Metazoa</taxon>
        <taxon>Cnidaria</taxon>
        <taxon>Anthozoa</taxon>
        <taxon>Hexacorallia</taxon>
        <taxon>Scleractinia</taxon>
        <taxon>Astrocoeniina</taxon>
        <taxon>Acroporidae</taxon>
        <taxon>Acropora</taxon>
    </lineage>
</organism>
<proteinExistence type="predicted"/>
<reference evidence="2" key="1">
    <citation type="journal article" date="2023" name="G3 (Bethesda)">
        <title>Whole genome assembly and annotation of the endangered Caribbean coral Acropora cervicornis.</title>
        <authorList>
            <person name="Selwyn J.D."/>
            <person name="Vollmer S.V."/>
        </authorList>
    </citation>
    <scope>NUCLEOTIDE SEQUENCE</scope>
    <source>
        <strain evidence="2">K2</strain>
    </source>
</reference>
<keyword evidence="3" id="KW-1185">Reference proteome</keyword>
<evidence type="ECO:0000256" key="1">
    <source>
        <dbReference type="SAM" id="MobiDB-lite"/>
    </source>
</evidence>
<dbReference type="AlphaFoldDB" id="A0AAD9QEI0"/>
<gene>
    <name evidence="2" type="ORF">P5673_017794</name>
</gene>
<evidence type="ECO:0000313" key="3">
    <source>
        <dbReference type="Proteomes" id="UP001249851"/>
    </source>
</evidence>
<accession>A0AAD9QEI0</accession>
<comment type="caution">
    <text evidence="2">The sequence shown here is derived from an EMBL/GenBank/DDBJ whole genome shotgun (WGS) entry which is preliminary data.</text>
</comment>
<dbReference type="Proteomes" id="UP001249851">
    <property type="component" value="Unassembled WGS sequence"/>
</dbReference>
<reference evidence="2" key="2">
    <citation type="journal article" date="2023" name="Science">
        <title>Genomic signatures of disease resistance in endangered staghorn corals.</title>
        <authorList>
            <person name="Vollmer S.V."/>
            <person name="Selwyn J.D."/>
            <person name="Despard B.A."/>
            <person name="Roesel C.L."/>
        </authorList>
    </citation>
    <scope>NUCLEOTIDE SEQUENCE</scope>
    <source>
        <strain evidence="2">K2</strain>
    </source>
</reference>
<evidence type="ECO:0000313" key="2">
    <source>
        <dbReference type="EMBL" id="KAK2559704.1"/>
    </source>
</evidence>